<dbReference type="InterPro" id="IPR011118">
    <property type="entry name" value="Tannase/feruloyl_esterase"/>
</dbReference>
<dbReference type="InterPro" id="IPR029058">
    <property type="entry name" value="AB_hydrolase_fold"/>
</dbReference>
<dbReference type="GO" id="GO:0030600">
    <property type="term" value="F:feruloyl esterase activity"/>
    <property type="evidence" value="ECO:0007669"/>
    <property type="project" value="UniProtKB-EC"/>
</dbReference>
<dbReference type="RefSeq" id="WP_088453441.1">
    <property type="nucleotide sequence ID" value="NZ_JACHXO010000006.1"/>
</dbReference>
<name>A0ABR6GW12_9BURK</name>
<comment type="similarity">
    <text evidence="1">Belongs to the tannase family.</text>
</comment>
<organism evidence="9 10">
    <name type="scientific">Roseateles terrae</name>
    <dbReference type="NCBI Taxonomy" id="431060"/>
    <lineage>
        <taxon>Bacteria</taxon>
        <taxon>Pseudomonadati</taxon>
        <taxon>Pseudomonadota</taxon>
        <taxon>Betaproteobacteria</taxon>
        <taxon>Burkholderiales</taxon>
        <taxon>Sphaerotilaceae</taxon>
        <taxon>Roseateles</taxon>
    </lineage>
</organism>
<keyword evidence="5 9" id="KW-0378">Hydrolase</keyword>
<evidence type="ECO:0000313" key="9">
    <source>
        <dbReference type="EMBL" id="MBB3195946.1"/>
    </source>
</evidence>
<proteinExistence type="inferred from homology"/>
<evidence type="ECO:0000256" key="6">
    <source>
        <dbReference type="ARBA" id="ARBA00022837"/>
    </source>
</evidence>
<sequence length="579" mass="61407">MLIDFKRLNIQISGLALLLQGVVIPAHAAAPAMAPLPAVPAQMGCTLAAFQEMNLKGVADDNAPVTFTAVSVVPVSSTNPAAYCSVRGVIGPGASSIVMKLPMTAWTQRYVQNGCGGECGNDNLGNPTQSVGCVPVNNGELVTATTNMGHTNAQGATWNVNNPWAAIDFAYRGVHVTAQVAKAVIQNFYGRRAAYAYFDGCSDGGREALMSAQRYPNDFNGIAAGAPANNMDVQNTYHHANRVLTNQTKPGVLPIPARNTYLLLQSNLPYVHSKVVEACDTLDGVADGIIDDPRNCKFKTDTLVCEKNGQEAGCLTQAQADAVARIHDGARSTDGQRLEPEGASQWGSELDWTLYMPAAQGGTAQGENFVNSWLYKTFLNRPFKDAATQTPRTLNDLNFSVAGFLSTVASSSMYAATNPDLRSFAGAGGKLILWHGWADQHISPQGTLQYWETMSKLTRPASSFARFYLFPGMGHCGGGLGPNTFDLLTPLMAWVETGAAPEALVANNPTTGVSRPVYPYPAVARYTGAGSTSDPANFVPWTPATASDVSTSNVGNYLYTPFLKQAACTVVGGEIVCTP</sequence>
<keyword evidence="6" id="KW-0106">Calcium</keyword>
<evidence type="ECO:0000256" key="7">
    <source>
        <dbReference type="ARBA" id="ARBA00023157"/>
    </source>
</evidence>
<evidence type="ECO:0000256" key="1">
    <source>
        <dbReference type="ARBA" id="ARBA00006249"/>
    </source>
</evidence>
<accession>A0ABR6GW12</accession>
<keyword evidence="7" id="KW-1015">Disulfide bond</keyword>
<evidence type="ECO:0000313" key="10">
    <source>
        <dbReference type="Proteomes" id="UP000574369"/>
    </source>
</evidence>
<keyword evidence="3" id="KW-0479">Metal-binding</keyword>
<keyword evidence="2" id="KW-0719">Serine esterase</keyword>
<evidence type="ECO:0000256" key="5">
    <source>
        <dbReference type="ARBA" id="ARBA00022801"/>
    </source>
</evidence>
<feature type="chain" id="PRO_5045124388" evidence="8">
    <location>
        <begin position="29"/>
        <end position="579"/>
    </location>
</feature>
<feature type="signal peptide" evidence="8">
    <location>
        <begin position="1"/>
        <end position="28"/>
    </location>
</feature>
<dbReference type="Gene3D" id="3.40.50.1820">
    <property type="entry name" value="alpha/beta hydrolase"/>
    <property type="match status" value="1"/>
</dbReference>
<evidence type="ECO:0000256" key="4">
    <source>
        <dbReference type="ARBA" id="ARBA00022729"/>
    </source>
</evidence>
<evidence type="ECO:0000256" key="2">
    <source>
        <dbReference type="ARBA" id="ARBA00022487"/>
    </source>
</evidence>
<comment type="caution">
    <text evidence="9">The sequence shown here is derived from an EMBL/GenBank/DDBJ whole genome shotgun (WGS) entry which is preliminary data.</text>
</comment>
<keyword evidence="4 8" id="KW-0732">Signal</keyword>
<protein>
    <submittedName>
        <fullName evidence="9">Feruloyl esterase</fullName>
        <ecNumber evidence="9">3.1.1.73</ecNumber>
    </submittedName>
</protein>
<dbReference type="PANTHER" id="PTHR33938:SF15">
    <property type="entry name" value="FERULOYL ESTERASE B-RELATED"/>
    <property type="match status" value="1"/>
</dbReference>
<dbReference type="SUPFAM" id="SSF53474">
    <property type="entry name" value="alpha/beta-Hydrolases"/>
    <property type="match status" value="1"/>
</dbReference>
<gene>
    <name evidence="9" type="ORF">FHS28_003356</name>
</gene>
<keyword evidence="10" id="KW-1185">Reference proteome</keyword>
<reference evidence="9 10" key="1">
    <citation type="submission" date="2020-08" db="EMBL/GenBank/DDBJ databases">
        <title>Genomic Encyclopedia of Type Strains, Phase III (KMG-III): the genomes of soil and plant-associated and newly described type strains.</title>
        <authorList>
            <person name="Whitman W."/>
        </authorList>
    </citation>
    <scope>NUCLEOTIDE SEQUENCE [LARGE SCALE GENOMIC DNA]</scope>
    <source>
        <strain evidence="9 10">CECT 7247</strain>
    </source>
</reference>
<dbReference type="Proteomes" id="UP000574369">
    <property type="component" value="Unassembled WGS sequence"/>
</dbReference>
<dbReference type="EC" id="3.1.1.73" evidence="9"/>
<evidence type="ECO:0000256" key="8">
    <source>
        <dbReference type="SAM" id="SignalP"/>
    </source>
</evidence>
<evidence type="ECO:0000256" key="3">
    <source>
        <dbReference type="ARBA" id="ARBA00022723"/>
    </source>
</evidence>
<dbReference type="PANTHER" id="PTHR33938">
    <property type="entry name" value="FERULOYL ESTERASE B-RELATED"/>
    <property type="match status" value="1"/>
</dbReference>
<dbReference type="Pfam" id="PF07519">
    <property type="entry name" value="Tannase"/>
    <property type="match status" value="1"/>
</dbReference>
<dbReference type="EMBL" id="JACHXO010000006">
    <property type="protein sequence ID" value="MBB3195946.1"/>
    <property type="molecule type" value="Genomic_DNA"/>
</dbReference>